<organism evidence="2 3">
    <name type="scientific">Pseudofrankia inefficax (strain DSM 45817 / CECT 9037 / DDB 130130 / EuI1c)</name>
    <name type="common">Frankia inefficax</name>
    <dbReference type="NCBI Taxonomy" id="298654"/>
    <lineage>
        <taxon>Bacteria</taxon>
        <taxon>Bacillati</taxon>
        <taxon>Actinomycetota</taxon>
        <taxon>Actinomycetes</taxon>
        <taxon>Frankiales</taxon>
        <taxon>Frankiaceae</taxon>
        <taxon>Pseudofrankia</taxon>
    </lineage>
</organism>
<protein>
    <recommendedName>
        <fullName evidence="4">Helix-turn-helix domain-containing protein</fullName>
    </recommendedName>
</protein>
<dbReference type="STRING" id="298654.FraEuI1c_0251"/>
<evidence type="ECO:0000256" key="1">
    <source>
        <dbReference type="SAM" id="MobiDB-lite"/>
    </source>
</evidence>
<proteinExistence type="predicted"/>
<dbReference type="InParanoid" id="E3J646"/>
<evidence type="ECO:0008006" key="4">
    <source>
        <dbReference type="Google" id="ProtNLM"/>
    </source>
</evidence>
<accession>E3J646</accession>
<evidence type="ECO:0000313" key="2">
    <source>
        <dbReference type="EMBL" id="ADP78337.1"/>
    </source>
</evidence>
<gene>
    <name evidence="2" type="ordered locus">FraEuI1c_0251</name>
</gene>
<sequence>MNLASDPLAAATPGGRAEGGRVTAADLDSRRLANLTTPPAPHLTRAEARRIRRAALAELRGRWPIDRLRALPATTDLATAGSILGMAEDKARELARAGDFPAPLIRHGDRYVVPTRPLLALLGIDR</sequence>
<dbReference type="EMBL" id="CP002299">
    <property type="protein sequence ID" value="ADP78337.1"/>
    <property type="molecule type" value="Genomic_DNA"/>
</dbReference>
<keyword evidence="3" id="KW-1185">Reference proteome</keyword>
<dbReference type="HOGENOM" id="CLU_1978268_0_0_11"/>
<dbReference type="eggNOG" id="ENOG5033P4S">
    <property type="taxonomic scope" value="Bacteria"/>
</dbReference>
<reference evidence="2 3" key="1">
    <citation type="submission" date="2010-10" db="EMBL/GenBank/DDBJ databases">
        <title>Complete sequence of Frankia sp. EuI1c.</title>
        <authorList>
            <consortium name="US DOE Joint Genome Institute"/>
            <person name="Lucas S."/>
            <person name="Copeland A."/>
            <person name="Lapidus A."/>
            <person name="Cheng J.-F."/>
            <person name="Bruce D."/>
            <person name="Goodwin L."/>
            <person name="Pitluck S."/>
            <person name="Chertkov O."/>
            <person name="Detter J.C."/>
            <person name="Han C."/>
            <person name="Tapia R."/>
            <person name="Land M."/>
            <person name="Hauser L."/>
            <person name="Jeffries C."/>
            <person name="Kyrpides N."/>
            <person name="Ivanova N."/>
            <person name="Mikhailova N."/>
            <person name="Beauchemin N."/>
            <person name="Sen A."/>
            <person name="Sur S.A."/>
            <person name="Gtari M."/>
            <person name="Wall L."/>
            <person name="Tisa L."/>
            <person name="Woyke T."/>
        </authorList>
    </citation>
    <scope>NUCLEOTIDE SEQUENCE [LARGE SCALE GENOMIC DNA]</scope>
    <source>
        <strain evidence="3">DSM 45817 / CECT 9037 / EuI1c</strain>
    </source>
</reference>
<feature type="region of interest" description="Disordered" evidence="1">
    <location>
        <begin position="1"/>
        <end position="23"/>
    </location>
</feature>
<dbReference type="RefSeq" id="WP_013421460.1">
    <property type="nucleotide sequence ID" value="NC_014666.1"/>
</dbReference>
<dbReference type="KEGG" id="fri:FraEuI1c_0251"/>
<dbReference type="Proteomes" id="UP000002484">
    <property type="component" value="Chromosome"/>
</dbReference>
<evidence type="ECO:0000313" key="3">
    <source>
        <dbReference type="Proteomes" id="UP000002484"/>
    </source>
</evidence>
<dbReference type="AlphaFoldDB" id="E3J646"/>
<name>E3J646_PSEI1</name>